<organism evidence="4">
    <name type="scientific">Guillardia theta (strain CCMP2712)</name>
    <name type="common">Cryptophyte</name>
    <dbReference type="NCBI Taxonomy" id="905079"/>
    <lineage>
        <taxon>Eukaryota</taxon>
        <taxon>Cryptophyceae</taxon>
        <taxon>Pyrenomonadales</taxon>
        <taxon>Geminigeraceae</taxon>
        <taxon>Guillardia</taxon>
    </lineage>
</organism>
<feature type="domain" description="PA14" evidence="3">
    <location>
        <begin position="1099"/>
        <end position="1260"/>
    </location>
</feature>
<dbReference type="InterPro" id="IPR013783">
    <property type="entry name" value="Ig-like_fold"/>
</dbReference>
<dbReference type="SUPFAM" id="SSF81296">
    <property type="entry name" value="E set domains"/>
    <property type="match status" value="7"/>
</dbReference>
<evidence type="ECO:0000313" key="5">
    <source>
        <dbReference type="EnsemblProtists" id="EKX54227"/>
    </source>
</evidence>
<dbReference type="SMART" id="SM00557">
    <property type="entry name" value="IG_FLMN"/>
    <property type="match status" value="3"/>
</dbReference>
<reference evidence="4 6" key="1">
    <citation type="journal article" date="2012" name="Nature">
        <title>Algal genomes reveal evolutionary mosaicism and the fate of nucleomorphs.</title>
        <authorList>
            <consortium name="DOE Joint Genome Institute"/>
            <person name="Curtis B.A."/>
            <person name="Tanifuji G."/>
            <person name="Burki F."/>
            <person name="Gruber A."/>
            <person name="Irimia M."/>
            <person name="Maruyama S."/>
            <person name="Arias M.C."/>
            <person name="Ball S.G."/>
            <person name="Gile G.H."/>
            <person name="Hirakawa Y."/>
            <person name="Hopkins J.F."/>
            <person name="Kuo A."/>
            <person name="Rensing S.A."/>
            <person name="Schmutz J."/>
            <person name="Symeonidi A."/>
            <person name="Elias M."/>
            <person name="Eveleigh R.J."/>
            <person name="Herman E.K."/>
            <person name="Klute M.J."/>
            <person name="Nakayama T."/>
            <person name="Obornik M."/>
            <person name="Reyes-Prieto A."/>
            <person name="Armbrust E.V."/>
            <person name="Aves S.J."/>
            <person name="Beiko R.G."/>
            <person name="Coutinho P."/>
            <person name="Dacks J.B."/>
            <person name="Durnford D.G."/>
            <person name="Fast N.M."/>
            <person name="Green B.R."/>
            <person name="Grisdale C.J."/>
            <person name="Hempel F."/>
            <person name="Henrissat B."/>
            <person name="Hoppner M.P."/>
            <person name="Ishida K."/>
            <person name="Kim E."/>
            <person name="Koreny L."/>
            <person name="Kroth P.G."/>
            <person name="Liu Y."/>
            <person name="Malik S.B."/>
            <person name="Maier U.G."/>
            <person name="McRose D."/>
            <person name="Mock T."/>
            <person name="Neilson J.A."/>
            <person name="Onodera N.T."/>
            <person name="Poole A.M."/>
            <person name="Pritham E.J."/>
            <person name="Richards T.A."/>
            <person name="Rocap G."/>
            <person name="Roy S.W."/>
            <person name="Sarai C."/>
            <person name="Schaack S."/>
            <person name="Shirato S."/>
            <person name="Slamovits C.H."/>
            <person name="Spencer D.F."/>
            <person name="Suzuki S."/>
            <person name="Worden A.Z."/>
            <person name="Zauner S."/>
            <person name="Barry K."/>
            <person name="Bell C."/>
            <person name="Bharti A.K."/>
            <person name="Crow J.A."/>
            <person name="Grimwood J."/>
            <person name="Kramer R."/>
            <person name="Lindquist E."/>
            <person name="Lucas S."/>
            <person name="Salamov A."/>
            <person name="McFadden G.I."/>
            <person name="Lane C.E."/>
            <person name="Keeling P.J."/>
            <person name="Gray M.W."/>
            <person name="Grigoriev I.V."/>
            <person name="Archibald J.M."/>
        </authorList>
    </citation>
    <scope>NUCLEOTIDE SEQUENCE</scope>
    <source>
        <strain evidence="4 6">CCMP2712</strain>
    </source>
</reference>
<feature type="domain" description="PA14" evidence="3">
    <location>
        <begin position="3400"/>
        <end position="3540"/>
    </location>
</feature>
<dbReference type="InterPro" id="IPR011658">
    <property type="entry name" value="PA14_dom"/>
</dbReference>
<feature type="repeat" description="Filamin" evidence="1">
    <location>
        <begin position="537"/>
        <end position="638"/>
    </location>
</feature>
<dbReference type="InterPro" id="IPR001298">
    <property type="entry name" value="Filamin/ABP280_rpt"/>
</dbReference>
<sequence length="4638" mass="507110">MRLLETLLQICHLGLLISASEITDASKSSLSGEGILPLQTAGVVVKFSVFAHDSLSIRKTSGGDIFEVVATSDQTSSAGSVLDLLDGSYEVEYTLSTSGKYNLHVHLLSVGGLRAEYFENVWLFYTPSEVLIEKQISHEWGKSKVLTVGPDFFSVRWTGRIKSAFSEVFTFFVEADDSAKLWINDVVLVDCWDVRCAGVGATMSMSATRFYSFRMEYKELEADAHVRLLWKSKSVPKEVVPPDHLFYAQTVLGSPIEVDVMPGRTSASLCSVTGDSLTLATAGSLSRLTIIARDDFGNLKTQGGDTFFIQIVTNECIYPGSWIPFASCNENKITKPSVQDNLDGSYEFQYVLLEAERQSLLNLDLLSSCQLTATYYDTSDLPVLTESQELLSSGRFVFSNRSHVPCLKVKVGGAVKPALSDNYRFSVDQVQGMSNFSITVLLDESVILHNESVSTANVLTSSEVRMDATNFYDFSLQVRIFDTITNTPRSFSLLWESAQMQPTFMQSCDIFGKGSWQDRPYLLNVRPSQVCSSRSYVSLNEFSMLPLDGTNFPNGTAGKQFSFLVNARDQYGNPTSFSQFSDPVNVRLVGADTLAGNVISQSNESRQISFAATKAGTYDVRVAIGTSLVYNSPFRLNVQPSHRSIRSSSALGVGLTLATAGDLSKVTLVARDTFGNLKSWNPKWTESFLCTFVERGTGLIVQSRTSSPPFDPAQGSYLIVQYQMTRAGEYLLSIAGTSSMYDGVVGGLPFSIHVEPASQCATSSYMQSASLSIATAGMSQSFQIYIRDQYGNEVLANTNYIFAALRVPHDSSLSWAVPDAILSATYTSDPSCVEFTSFPYRSTVNLVLSMLLDHGGLTTTYYLSSMAFEDTQTSSLVTQNIDEAVNSGLSFYIISIEGIILPPQNGSFFFAISDNSSLQEARLTCFGCNLTMSRYVLKWAANSSNFSSISTARMYQAHEVRGSPYDLAVKPSEIATNHSFIAGTGISLTTAGVASSFHVHAKDRFGNDCESLCDGLCQMEFFVSNLSSNQYLQASTHLQDDWNSTLTATKLRIVQNLTLTMNATFDYVLNESGIYEVRSTTTLFVFMTSFMLKLLGRLLKTGGLQGIYYENTDFTDHGLSPNGSVAGPSYSRVDEVIDFNWKKTERPVPGPQVTFKDIGPDFFSVRWAGLIIPPASAVWTFKMELPAASGAKLFIDDLLILSIRHDFLGQLASFVEGTIALMSQLMYPIRIEYQRFTSDGPIRLLWRSQQQAEQVVSKAYLAYWSSSGGLRSSLLRVEAGKSCASQSRASGTSISIATAGVLVSFTIQSRDAYGNERKGPDNGVLPFEWSLCDLVRSGTILQVVSATEIKLDNVSAIHGRILVDMYIHFHETGDNRRIIDNSNDNTVFLETPTSIPPVGSRYVIYNPSVKDATRLQDLSYGEPEFFARYIPNLPDNPASKLYLNSMSSLSSDGGLSATYYSSSQDVAFPIWSSSCLAESPCQEVPFENTPLIQSARRSLASYLTDTYRVDFQGSISFPDQGVYNFSIDFEPSDPNVIERLKLWIDDILLIDQWTSLQSMNLTCTVNVTDSYPVLHPIKIVLSSFSNSTNRVMPLKWSSAASSQVFQNTPSSFFYPWSGNHLAYGVVTLAGSYKTSVSLAIAQTLYATFYSDDAIPTPIESRMVNSYKTNAIMTDQLPSLWNFIRWQGLLRPKIYDVEVQVFTFKLASTGIVPKLRFWFDNQIVIDSTEQEDLTDLEEQVESRQAASYFDFTIEYFYRSSLTDDWEISWKQCSQSFCDESFVDIDNSVFGDWMVSSHDSVEFYPGILCASTSFVQLPEMQYASAGQNVSFALITRDEFGNRKSQGGDQWLGWLLPADVWDSMKPIKNSTSYSCPGCQINYGVVKDDGDGTYSFNVVTNKTGVYKLMVQNLVQEGLSATFYTLEQYDYSTILSSKSRESIQSIGDFTSLPATICIASDINCTQGTGTGTDPFGVMWRGFVKSLQIDEYTFSLLLSNKTQEVERLKLWVDGAILIDEWSSLSMTDPSATVYFGSTMDFHPIQLEYRYIGNSTTAPSLSFAIKDHLGNESVLAFSSYDVFQGTDSWVDADTGGLLNIIAGATNASLSRCFGSALTIATAGVESTFSIKGVDSYGNLVDRWEDPWAVTLSTSTTNEILNLANRVFIEKQESSCGEYVASYQTSLAGTFDLSVQKLRAGGLMGMIYDNEAFLGQPVDVNVSIVDFQWNDGPVHINDWSSDMLKHRTYMSDYVSAVWEGFLTLDIDDMYYFYIYAGNSDQVTLTIDQKDYHWMGCKVMQTVCSQSDVQDPFVGNLWMSKHSIHSIRIEYKHRIGEAHLSLKYASSSQEKTVIPSTNLFNSAQHVLMSPFPLTVISSTASCANSSLFGTGLSLATVGLASSLSLLLRDSFGNRRSDSDKDIVAFLSQPPGKNLHVVSALDVTKGLYDLTYTPYVSGNHTLEAYLVDGGGLFATFYSILNDSAYSPFLVSPTYTSLLDSMFYGEGLSVATAGVTVSFSIACRDVYANPQDVCAEQFALQITDQAQTIQLYTSVFTGNVGNYFATVAGTYFLKISLGKGIKQFVINVNPGSTSSASCQADGISLTIATAGFGATFSIQSKDAFQNIRTNSDDTYRIFIQGTDNQVYNARAEYASLLPNTLLGQSTVSYRISTSGNYTLNVQSASDGIGGLNVACHEDETFPSPFYIAVAAPNVQWSSDGICQSQSGTLVSKFAKWSGFISSQYAEEHTFIANIGSFTERLKLWIDDAWIIDQWTSLHTTNLQASVWMVRDVMVEIKIEYKTLANSGSIDLSWNSLSQPQSSVPTSRLFYALEHIHGSPFSLAVYPANTCGSLSTAYGTAVSLATAGLASYVTIQARDHLGNNASSNDDLFVIHARMPGQQDIRGSVSSLGNGLYKAGYIPTTKNREGQELFVQMAIPGGLMATYYEESNFTNPARTIISPTVTFDSNASHPWNPYGTDKQTYSIRYSGFIRPPGQQSDGDMLYSLSIDYKKVPFNASNGSLSFYYEYQSLPRDSISSSRLFQSFDLFFVTAGVSGLQATYYTLDCDGAFNGTAGYTGQEKEFSWSSWTYSQNVLQVSNFSFEVRWAGLLQMATARDYTFWASFGESLNGDYTTNDRLSLWIDSEEVIAQWSSLQTATPSGTFHRFGDDEFYRIEVSYKHACSTTLPTPPRLFWMYQGQTPEMNSSSLIVNSAPIPILPCNRLFIAMTESEIKRNDFQIWNSDYYDASSPFNENRQIPSRRDVWAVTTDCPLQPGTTAHDRCRGQGVRLNSPLLVQIQPGAICATNSIISGAGLVIASAGIPSYFSIFALDAYSNQRDTLDDTFNLRVVFDSSFTNDKYNYTVTASTTPVSANQNRQMVVDSSNVYSSFYEAEFTATISGYYNLYTSCLSSEGNGLFAVYFDGSNPFQGYRSTRVDPNINFEWGNDPPALYFAGGGKPFSVIWTGYIQPNSTGDHFFMATTDGGLHIEIDGQILLDELNNIASTTWIKQTKLEYGLTYKILIEYIHRSGYAFFNLQWQSPETNFQIIPSASLFPSSQTLGAGMSRLTVNPGQVCGSSSSIEGSFITIATAGSQSSFYVISRDAYGNMRDTLTDPMYARLYAPDPQASLYQQFSGMVDSGATIHELDTVPFVQTASDPRGNKHQFSYVPTQSGLSELKVDIFQLSTSNGSIWDLGIVSGGSNYSDESDSVALCEPPCVGSGFLGRCHAESGSVNWIEILSGGSGYTVDFPPSISCAGNGSGLVLNLTISSQNTSFAFGGGLTATYYDDADLTLPARSQSNSPIDFSVTNYEVPFSLGKDQAFSVRWSGLLQVPSVRWSKIGARLYASDERVRLWVAQSLIIDQWTSLDSLQTSASITQRAYQFWDILVEYKKDPSSLPKMNTGLSLFWISSLNQYLTPIPRFHLFSSSALSNSPLAVRVVPNQACATLSMVTGDGLSISTAGASTYFVIQSVDAFSNFRSEGGDQFVVRIFSDACQDPFNTLQSCQSYGPQIKGAYAGMYFTYGIQVVSQSASCALSEGKIQIDLAGDLQGFYIDFNTGACAGRWTVISGYDTSARCANLSSIDQLWIDGSSPCTPALNDLFFLTMPTVGATRYFPPLVCAGCPVSQPASLLDNLDGTLSVSYVAFLRGEFTVMTSLSPENGLTATYYDNSSQTGTSYDLGAGDPISSRSVYNIDWSSASSPPLPSVSTASGFGVRWTGFYYSAGDSVSKNPIPSNRLHQRFDVPNAFGALKVFGGQVCSGKSIAYGDGLTLAFAGQYASFTIVAKDSFGNVPMFTDVSFSTQTVGLVQSLYSTGTVTSIPGSPGYFLASYILYVAQDYSSYVKQTGNDISGSPFRLVVLPGVSCGSKSTLSGSGLTATTVEPSVTQFQIQLRDSFGNTLNASAATASSYFVRVVRTSGSNIQGTPYLPPYYGSTAINEPGDIPTVTASLAAVEATGLILASYIIPAIPSPAGQVAAASCSLLVRVMARRCGVQATYYSASSITTSLPAPCDLCSLEAKYPSSISTGTTSTYPPQLDPALVGAGSVCGVQLCDLVIRWSGVISACEAVASCQGSPDYTVPQPTGSATFQGAGVKFDIFAEYYRPRDYYAASTVSLEDTGSQDGSFQPIASSRLYQTEDADGSPTLVNLYA</sequence>
<dbReference type="Proteomes" id="UP000011087">
    <property type="component" value="Unassembled WGS sequence"/>
</dbReference>
<dbReference type="GeneID" id="17310688"/>
<accession>L1K0U7</accession>
<dbReference type="EnsemblProtists" id="EKX54227">
    <property type="protein sequence ID" value="EKX54227"/>
    <property type="gene ID" value="GUITHDRAFT_132614"/>
</dbReference>
<dbReference type="InterPro" id="IPR014756">
    <property type="entry name" value="Ig_E-set"/>
</dbReference>
<feature type="domain" description="PA14" evidence="3">
    <location>
        <begin position="3764"/>
        <end position="3911"/>
    </location>
</feature>
<feature type="chain" id="PRO_5008772034" description="PA14 domain-containing protein" evidence="2">
    <location>
        <begin position="20"/>
        <end position="4638"/>
    </location>
</feature>
<dbReference type="PROSITE" id="PS50194">
    <property type="entry name" value="FILAMIN_REPEAT"/>
    <property type="match status" value="4"/>
</dbReference>
<dbReference type="EMBL" id="JH992968">
    <property type="protein sequence ID" value="EKX54227.1"/>
    <property type="molecule type" value="Genomic_DNA"/>
</dbReference>
<feature type="domain" description="PA14" evidence="3">
    <location>
        <begin position="108"/>
        <end position="244"/>
    </location>
</feature>
<proteinExistence type="predicted"/>
<dbReference type="OrthoDB" id="5334309at2759"/>
<dbReference type="SUPFAM" id="SSF56988">
    <property type="entry name" value="Anthrax protective antigen"/>
    <property type="match status" value="9"/>
</dbReference>
<dbReference type="Gene3D" id="3.90.182.10">
    <property type="entry name" value="Toxin - Anthrax Protective Antigen,domain 1"/>
    <property type="match status" value="8"/>
</dbReference>
<feature type="repeat" description="Filamin" evidence="1">
    <location>
        <begin position="4243"/>
        <end position="4347"/>
    </location>
</feature>
<dbReference type="PaxDb" id="55529-EKX54227"/>
<dbReference type="SMART" id="SM00758">
    <property type="entry name" value="PA14"/>
    <property type="match status" value="6"/>
</dbReference>
<dbReference type="STRING" id="905079.L1K0U7"/>
<keyword evidence="2" id="KW-0732">Signal</keyword>
<feature type="repeat" description="Filamin" evidence="1">
    <location>
        <begin position="2368"/>
        <end position="2482"/>
    </location>
</feature>
<dbReference type="Gene3D" id="2.60.40.10">
    <property type="entry name" value="Immunoglobulins"/>
    <property type="match status" value="9"/>
</dbReference>
<evidence type="ECO:0000313" key="6">
    <source>
        <dbReference type="Proteomes" id="UP000011087"/>
    </source>
</evidence>
<feature type="signal peptide" evidence="2">
    <location>
        <begin position="1"/>
        <end position="19"/>
    </location>
</feature>
<dbReference type="eggNOG" id="KOG0518">
    <property type="taxonomic scope" value="Eukaryota"/>
</dbReference>
<protein>
    <recommendedName>
        <fullName evidence="3">PA14 domain-containing protein</fullName>
    </recommendedName>
</protein>
<evidence type="ECO:0000313" key="4">
    <source>
        <dbReference type="EMBL" id="EKX54227.1"/>
    </source>
</evidence>
<dbReference type="PANTHER" id="PTHR16165">
    <property type="entry name" value="NXPE FAMILY MEMBER"/>
    <property type="match status" value="1"/>
</dbReference>
<name>L1K0U7_GUITC</name>
<evidence type="ECO:0000259" key="3">
    <source>
        <dbReference type="PROSITE" id="PS51820"/>
    </source>
</evidence>
<gene>
    <name evidence="4" type="ORF">GUITHDRAFT_132614</name>
</gene>
<reference evidence="5" key="3">
    <citation type="submission" date="2015-06" db="UniProtKB">
        <authorList>
            <consortium name="EnsemblProtists"/>
        </authorList>
    </citation>
    <scope>IDENTIFICATION</scope>
</reference>
<evidence type="ECO:0000256" key="1">
    <source>
        <dbReference type="PROSITE-ProRule" id="PRU00087"/>
    </source>
</evidence>
<dbReference type="KEGG" id="gtt:GUITHDRAFT_132614"/>
<dbReference type="RefSeq" id="XP_005841207.1">
    <property type="nucleotide sequence ID" value="XM_005841150.1"/>
</dbReference>
<dbReference type="InterPro" id="IPR037524">
    <property type="entry name" value="PA14/GLEYA"/>
</dbReference>
<feature type="domain" description="PA14" evidence="3">
    <location>
        <begin position="1450"/>
        <end position="1612"/>
    </location>
</feature>
<reference evidence="6" key="2">
    <citation type="submission" date="2012-11" db="EMBL/GenBank/DDBJ databases">
        <authorList>
            <person name="Kuo A."/>
            <person name="Curtis B.A."/>
            <person name="Tanifuji G."/>
            <person name="Burki F."/>
            <person name="Gruber A."/>
            <person name="Irimia M."/>
            <person name="Maruyama S."/>
            <person name="Arias M.C."/>
            <person name="Ball S.G."/>
            <person name="Gile G.H."/>
            <person name="Hirakawa Y."/>
            <person name="Hopkins J.F."/>
            <person name="Rensing S.A."/>
            <person name="Schmutz J."/>
            <person name="Symeonidi A."/>
            <person name="Elias M."/>
            <person name="Eveleigh R.J."/>
            <person name="Herman E.K."/>
            <person name="Klute M.J."/>
            <person name="Nakayama T."/>
            <person name="Obornik M."/>
            <person name="Reyes-Prieto A."/>
            <person name="Armbrust E.V."/>
            <person name="Aves S.J."/>
            <person name="Beiko R.G."/>
            <person name="Coutinho P."/>
            <person name="Dacks J.B."/>
            <person name="Durnford D.G."/>
            <person name="Fast N.M."/>
            <person name="Green B.R."/>
            <person name="Grisdale C."/>
            <person name="Hempe F."/>
            <person name="Henrissat B."/>
            <person name="Hoppner M.P."/>
            <person name="Ishida K.-I."/>
            <person name="Kim E."/>
            <person name="Koreny L."/>
            <person name="Kroth P.G."/>
            <person name="Liu Y."/>
            <person name="Malik S.-B."/>
            <person name="Maier U.G."/>
            <person name="McRose D."/>
            <person name="Mock T."/>
            <person name="Neilson J.A."/>
            <person name="Onodera N.T."/>
            <person name="Poole A.M."/>
            <person name="Pritham E.J."/>
            <person name="Richards T.A."/>
            <person name="Rocap G."/>
            <person name="Roy S.W."/>
            <person name="Sarai C."/>
            <person name="Schaack S."/>
            <person name="Shirato S."/>
            <person name="Slamovits C.H."/>
            <person name="Spencer D.F."/>
            <person name="Suzuki S."/>
            <person name="Worden A.Z."/>
            <person name="Zauner S."/>
            <person name="Barry K."/>
            <person name="Bell C."/>
            <person name="Bharti A.K."/>
            <person name="Crow J.A."/>
            <person name="Grimwood J."/>
            <person name="Kramer R."/>
            <person name="Lindquist E."/>
            <person name="Lucas S."/>
            <person name="Salamov A."/>
            <person name="McFadden G.I."/>
            <person name="Lane C.E."/>
            <person name="Keeling P.J."/>
            <person name="Gray M.W."/>
            <person name="Grigoriev I.V."/>
            <person name="Archibald J.M."/>
        </authorList>
    </citation>
    <scope>NUCLEOTIDE SEQUENCE</scope>
    <source>
        <strain evidence="6">CCMP2712</strain>
    </source>
</reference>
<feature type="domain" description="PA14" evidence="3">
    <location>
        <begin position="2675"/>
        <end position="2816"/>
    </location>
</feature>
<dbReference type="Pfam" id="PF00630">
    <property type="entry name" value="Filamin"/>
    <property type="match status" value="2"/>
</dbReference>
<feature type="domain" description="PA14" evidence="3">
    <location>
        <begin position="3041"/>
        <end position="3197"/>
    </location>
</feature>
<dbReference type="Pfam" id="PF07691">
    <property type="entry name" value="PA14"/>
    <property type="match status" value="4"/>
</dbReference>
<keyword evidence="6" id="KW-1185">Reference proteome</keyword>
<dbReference type="HOGENOM" id="CLU_223554_0_0_1"/>
<dbReference type="PROSITE" id="PS51820">
    <property type="entry name" value="PA14"/>
    <property type="match status" value="9"/>
</dbReference>
<feature type="domain" description="PA14" evidence="3">
    <location>
        <begin position="1909"/>
        <end position="2072"/>
    </location>
</feature>
<dbReference type="InterPro" id="IPR017868">
    <property type="entry name" value="Filamin/ABP280_repeat-like"/>
</dbReference>
<feature type="domain" description="PA14" evidence="3">
    <location>
        <begin position="2190"/>
        <end position="2349"/>
    </location>
</feature>
<dbReference type="PANTHER" id="PTHR16165:SF5">
    <property type="entry name" value="NXPE FAMILY MEMBER 3"/>
    <property type="match status" value="1"/>
</dbReference>
<evidence type="ECO:0000256" key="2">
    <source>
        <dbReference type="SAM" id="SignalP"/>
    </source>
</evidence>
<feature type="repeat" description="Filamin" evidence="1">
    <location>
        <begin position="20"/>
        <end position="105"/>
    </location>
</feature>